<keyword evidence="1" id="KW-1185">Reference proteome</keyword>
<proteinExistence type="predicted"/>
<organism evidence="1 2">
    <name type="scientific">Parascaris univalens</name>
    <name type="common">Nematode worm</name>
    <dbReference type="NCBI Taxonomy" id="6257"/>
    <lineage>
        <taxon>Eukaryota</taxon>
        <taxon>Metazoa</taxon>
        <taxon>Ecdysozoa</taxon>
        <taxon>Nematoda</taxon>
        <taxon>Chromadorea</taxon>
        <taxon>Rhabditida</taxon>
        <taxon>Spirurina</taxon>
        <taxon>Ascaridomorpha</taxon>
        <taxon>Ascaridoidea</taxon>
        <taxon>Ascarididae</taxon>
        <taxon>Parascaris</taxon>
    </lineage>
</organism>
<accession>A0A915AGD2</accession>
<dbReference type="AlphaFoldDB" id="A0A915AGD2"/>
<protein>
    <submittedName>
        <fullName evidence="2">Uncharacterized protein</fullName>
    </submittedName>
</protein>
<dbReference type="Proteomes" id="UP000887569">
    <property type="component" value="Unplaced"/>
</dbReference>
<evidence type="ECO:0000313" key="2">
    <source>
        <dbReference type="WBParaSite" id="PgR008_g004_t06"/>
    </source>
</evidence>
<reference evidence="2" key="1">
    <citation type="submission" date="2022-11" db="UniProtKB">
        <authorList>
            <consortium name="WormBaseParasite"/>
        </authorList>
    </citation>
    <scope>IDENTIFICATION</scope>
</reference>
<sequence length="93" mass="10785">MATDEPRKGDHKTVVIPRSPSFNMCVWVGGMQATKAKQMKKEVVRRYRAPIDPASMLQAQQILYIFSAAFKIKRVRKRSMLWVVFVHEVLLHT</sequence>
<name>A0A915AGD2_PARUN</name>
<evidence type="ECO:0000313" key="1">
    <source>
        <dbReference type="Proteomes" id="UP000887569"/>
    </source>
</evidence>
<dbReference type="WBParaSite" id="PgR008_g004_t06">
    <property type="protein sequence ID" value="PgR008_g004_t06"/>
    <property type="gene ID" value="PgR008_g004"/>
</dbReference>